<proteinExistence type="predicted"/>
<evidence type="ECO:0000256" key="1">
    <source>
        <dbReference type="SAM" id="MobiDB-lite"/>
    </source>
</evidence>
<evidence type="ECO:0000313" key="2">
    <source>
        <dbReference type="EMBL" id="KAL1597925.1"/>
    </source>
</evidence>
<dbReference type="Proteomes" id="UP001521785">
    <property type="component" value="Unassembled WGS sequence"/>
</dbReference>
<comment type="caution">
    <text evidence="2">The sequence shown here is derived from an EMBL/GenBank/DDBJ whole genome shotgun (WGS) entry which is preliminary data.</text>
</comment>
<keyword evidence="3" id="KW-1185">Reference proteome</keyword>
<protein>
    <recommendedName>
        <fullName evidence="4">F-box domain-containing protein</fullName>
    </recommendedName>
</protein>
<name>A0ABR3R0I9_9PLEO</name>
<gene>
    <name evidence="2" type="ORF">SLS60_008413</name>
</gene>
<evidence type="ECO:0008006" key="4">
    <source>
        <dbReference type="Google" id="ProtNLM"/>
    </source>
</evidence>
<dbReference type="EMBL" id="JAKJXO020000012">
    <property type="protein sequence ID" value="KAL1597925.1"/>
    <property type="molecule type" value="Genomic_DNA"/>
</dbReference>
<sequence>MALVANAPGNHDGPQVHPRSRLTSASINDLPVEILTTIGQLLFDPNNYENRNTQGGCDYSDLLAFGLVNKRCSDVGQNVLFGHCDLTSNLAQLVKLLWTIYKSPAGKTLAGKIKALVIKLPDEEKSKSKSRVNEPHQQSKSISVWTRYRLDDPQTMATETTFLPGSVSATGIFDHNTCCRLPSNACKQSWERWLRGMKRGFYVYFVMLLLAGTLELRTLEVRNLFLKDNRDVLVQGLRDLSYFGSLRKLRTMRLRGHFEPDDLPTLPSAFRLPALKSIDLALDPRFTRPAQTRTQHDWSANPGSRSGKSLVEFLILRHWDIEGELFHYLAHFNNIRSLTCDMGEDMTHNLWKALPPLKSTLVHLDINVNRNCFNPHHCDGFFREWFDDDGILDPVYFQCNVRRGTASISACAIWPKNMHEMFKVETFILRGAIELCNDGFLLPQGQARLLPEIHKKDLFWEVFPPNLKHFKYLPDRIALQEDTLWRLIKCKQREHSAYGLIKHFHGIPAIMVWDAMDYFFYTSHELIRDLQGERPTLSSVKLASPLWNLKFFVQLQHDYARNGRQIIRQDPRIERAEVWEVTGKRPIWRAWDDVSEEEYKRQCARADMEWQMMKLVDAERQAILGQASKEFKAKMDGSRENPPDDEMLFPSWVEM</sequence>
<accession>A0ABR3R0I9</accession>
<feature type="region of interest" description="Disordered" evidence="1">
    <location>
        <begin position="1"/>
        <end position="21"/>
    </location>
</feature>
<organism evidence="2 3">
    <name type="scientific">Paraconiothyrium brasiliense</name>
    <dbReference type="NCBI Taxonomy" id="300254"/>
    <lineage>
        <taxon>Eukaryota</taxon>
        <taxon>Fungi</taxon>
        <taxon>Dikarya</taxon>
        <taxon>Ascomycota</taxon>
        <taxon>Pezizomycotina</taxon>
        <taxon>Dothideomycetes</taxon>
        <taxon>Pleosporomycetidae</taxon>
        <taxon>Pleosporales</taxon>
        <taxon>Massarineae</taxon>
        <taxon>Didymosphaeriaceae</taxon>
        <taxon>Paraconiothyrium</taxon>
    </lineage>
</organism>
<evidence type="ECO:0000313" key="3">
    <source>
        <dbReference type="Proteomes" id="UP001521785"/>
    </source>
</evidence>
<reference evidence="2 3" key="1">
    <citation type="submission" date="2024-02" db="EMBL/GenBank/DDBJ databases">
        <title>De novo assembly and annotation of 12 fungi associated with fruit tree decline syndrome in Ontario, Canada.</title>
        <authorList>
            <person name="Sulman M."/>
            <person name="Ellouze W."/>
            <person name="Ilyukhin E."/>
        </authorList>
    </citation>
    <scope>NUCLEOTIDE SEQUENCE [LARGE SCALE GENOMIC DNA]</scope>
    <source>
        <strain evidence="2 3">M42-189</strain>
    </source>
</reference>
<dbReference type="SUPFAM" id="SSF52047">
    <property type="entry name" value="RNI-like"/>
    <property type="match status" value="1"/>
</dbReference>